<feature type="domain" description="Reverse transcriptase" evidence="1">
    <location>
        <begin position="13"/>
        <end position="75"/>
    </location>
</feature>
<dbReference type="Proteomes" id="UP001151760">
    <property type="component" value="Unassembled WGS sequence"/>
</dbReference>
<dbReference type="Pfam" id="PF00078">
    <property type="entry name" value="RVT_1"/>
    <property type="match status" value="1"/>
</dbReference>
<dbReference type="InterPro" id="IPR000477">
    <property type="entry name" value="RT_dom"/>
</dbReference>
<gene>
    <name evidence="2" type="ORF">Tco_0893295</name>
</gene>
<dbReference type="SUPFAM" id="SSF56672">
    <property type="entry name" value="DNA/RNA polymerases"/>
    <property type="match status" value="1"/>
</dbReference>
<evidence type="ECO:0000259" key="1">
    <source>
        <dbReference type="Pfam" id="PF00078"/>
    </source>
</evidence>
<dbReference type="PANTHER" id="PTHR24559:SF444">
    <property type="entry name" value="REVERSE TRANSCRIPTASE DOMAIN-CONTAINING PROTEIN"/>
    <property type="match status" value="1"/>
</dbReference>
<dbReference type="InterPro" id="IPR043128">
    <property type="entry name" value="Rev_trsase/Diguanyl_cyclase"/>
</dbReference>
<dbReference type="InterPro" id="IPR053134">
    <property type="entry name" value="RNA-dir_DNA_polymerase"/>
</dbReference>
<dbReference type="GO" id="GO:0003964">
    <property type="term" value="F:RNA-directed DNA polymerase activity"/>
    <property type="evidence" value="ECO:0007669"/>
    <property type="project" value="UniProtKB-KW"/>
</dbReference>
<proteinExistence type="predicted"/>
<sequence length="169" mass="19425">MTSKNLPRINDWYDQLQVSRYFSKIDIRSGYHQLRVHGEDIPKTAFRMRYGHFEFTVMPFGFTNAPAVFMDSMNQSSVKDKILAAPGEASKVENATAKMLRGLDQLMERKEDEVDRLTKSAHFLAIREDYKMEKLARFYIDEIVAGHGVPVSIISNQDGRFTSRVTGRV</sequence>
<dbReference type="Gene3D" id="3.10.10.10">
    <property type="entry name" value="HIV Type 1 Reverse Transcriptase, subunit A, domain 1"/>
    <property type="match status" value="1"/>
</dbReference>
<organism evidence="2 3">
    <name type="scientific">Tanacetum coccineum</name>
    <dbReference type="NCBI Taxonomy" id="301880"/>
    <lineage>
        <taxon>Eukaryota</taxon>
        <taxon>Viridiplantae</taxon>
        <taxon>Streptophyta</taxon>
        <taxon>Embryophyta</taxon>
        <taxon>Tracheophyta</taxon>
        <taxon>Spermatophyta</taxon>
        <taxon>Magnoliopsida</taxon>
        <taxon>eudicotyledons</taxon>
        <taxon>Gunneridae</taxon>
        <taxon>Pentapetalae</taxon>
        <taxon>asterids</taxon>
        <taxon>campanulids</taxon>
        <taxon>Asterales</taxon>
        <taxon>Asteraceae</taxon>
        <taxon>Asteroideae</taxon>
        <taxon>Anthemideae</taxon>
        <taxon>Anthemidinae</taxon>
        <taxon>Tanacetum</taxon>
    </lineage>
</organism>
<keyword evidence="3" id="KW-1185">Reference proteome</keyword>
<evidence type="ECO:0000313" key="3">
    <source>
        <dbReference type="Proteomes" id="UP001151760"/>
    </source>
</evidence>
<dbReference type="InterPro" id="IPR043502">
    <property type="entry name" value="DNA/RNA_pol_sf"/>
</dbReference>
<dbReference type="EMBL" id="BQNB010014049">
    <property type="protein sequence ID" value="GJT23358.1"/>
    <property type="molecule type" value="Genomic_DNA"/>
</dbReference>
<evidence type="ECO:0000313" key="2">
    <source>
        <dbReference type="EMBL" id="GJT23358.1"/>
    </source>
</evidence>
<dbReference type="Gene3D" id="3.30.70.270">
    <property type="match status" value="1"/>
</dbReference>
<reference evidence="2" key="2">
    <citation type="submission" date="2022-01" db="EMBL/GenBank/DDBJ databases">
        <authorList>
            <person name="Yamashiro T."/>
            <person name="Shiraishi A."/>
            <person name="Satake H."/>
            <person name="Nakayama K."/>
        </authorList>
    </citation>
    <scope>NUCLEOTIDE SEQUENCE</scope>
</reference>
<keyword evidence="2" id="KW-0548">Nucleotidyltransferase</keyword>
<name>A0ABQ5CBA7_9ASTR</name>
<protein>
    <submittedName>
        <fullName evidence="2">Reverse transcriptase domain-containing protein</fullName>
    </submittedName>
</protein>
<dbReference type="CDD" id="cd01647">
    <property type="entry name" value="RT_LTR"/>
    <property type="match status" value="1"/>
</dbReference>
<accession>A0ABQ5CBA7</accession>
<reference evidence="2" key="1">
    <citation type="journal article" date="2022" name="Int. J. Mol. Sci.">
        <title>Draft Genome of Tanacetum Coccineum: Genomic Comparison of Closely Related Tanacetum-Family Plants.</title>
        <authorList>
            <person name="Yamashiro T."/>
            <person name="Shiraishi A."/>
            <person name="Nakayama K."/>
            <person name="Satake H."/>
        </authorList>
    </citation>
    <scope>NUCLEOTIDE SEQUENCE</scope>
</reference>
<comment type="caution">
    <text evidence="2">The sequence shown here is derived from an EMBL/GenBank/DDBJ whole genome shotgun (WGS) entry which is preliminary data.</text>
</comment>
<keyword evidence="2" id="KW-0808">Transferase</keyword>
<dbReference type="PANTHER" id="PTHR24559">
    <property type="entry name" value="TRANSPOSON TY3-I GAG-POL POLYPROTEIN"/>
    <property type="match status" value="1"/>
</dbReference>
<keyword evidence="2" id="KW-0695">RNA-directed DNA polymerase</keyword>